<reference evidence="1 2" key="1">
    <citation type="submission" date="2017-12" db="EMBL/GenBank/DDBJ databases">
        <title>Comparative genomics of Botrytis spp.</title>
        <authorList>
            <person name="Valero-Jimenez C.A."/>
            <person name="Tapia P."/>
            <person name="Veloso J."/>
            <person name="Silva-Moreno E."/>
            <person name="Staats M."/>
            <person name="Valdes J.H."/>
            <person name="Van Kan J.A.L."/>
        </authorList>
    </citation>
    <scope>NUCLEOTIDE SEQUENCE [LARGE SCALE GENOMIC DNA]</scope>
    <source>
        <strain evidence="1 2">MUCL3349</strain>
    </source>
</reference>
<name>A0A4Z1KGN7_9HELO</name>
<proteinExistence type="predicted"/>
<evidence type="ECO:0000313" key="1">
    <source>
        <dbReference type="EMBL" id="TGO83382.1"/>
    </source>
</evidence>
<accession>A0A4Z1KGN7</accession>
<dbReference type="OrthoDB" id="3545477at2759"/>
<dbReference type="EMBL" id="PQXO01000655">
    <property type="protein sequence ID" value="TGO83382.1"/>
    <property type="molecule type" value="Genomic_DNA"/>
</dbReference>
<sequence>MVVQIPDKGSHCSEVRSKESVRVISFKNATSTQVVYVFTLTTYGLSLRSWGVGSLCMVDENKPKERYEDAKSGKPDPSLLSLSDWNYEIGNGISQIQDSSTVDRMSWLYYDPFLRFLHTIGLKNAAFLKTLQFTGEVRTTANQLPGGQTPSLPSDDIRLNLQIYVKFINQFCPNVQQITLNIQPEKGRDDSFGLDLSPLLGDHIRKLKTVKTLILRTADSSKSEKYVPN</sequence>
<dbReference type="AlphaFoldDB" id="A0A4Z1KGN7"/>
<gene>
    <name evidence="1" type="ORF">BPOR_0656g00050</name>
</gene>
<protein>
    <submittedName>
        <fullName evidence="1">Uncharacterized protein</fullName>
    </submittedName>
</protein>
<evidence type="ECO:0000313" key="2">
    <source>
        <dbReference type="Proteomes" id="UP000297280"/>
    </source>
</evidence>
<organism evidence="1 2">
    <name type="scientific">Botrytis porri</name>
    <dbReference type="NCBI Taxonomy" id="87229"/>
    <lineage>
        <taxon>Eukaryota</taxon>
        <taxon>Fungi</taxon>
        <taxon>Dikarya</taxon>
        <taxon>Ascomycota</taxon>
        <taxon>Pezizomycotina</taxon>
        <taxon>Leotiomycetes</taxon>
        <taxon>Helotiales</taxon>
        <taxon>Sclerotiniaceae</taxon>
        <taxon>Botrytis</taxon>
    </lineage>
</organism>
<dbReference type="Proteomes" id="UP000297280">
    <property type="component" value="Unassembled WGS sequence"/>
</dbReference>
<keyword evidence="2" id="KW-1185">Reference proteome</keyword>
<comment type="caution">
    <text evidence="1">The sequence shown here is derived from an EMBL/GenBank/DDBJ whole genome shotgun (WGS) entry which is preliminary data.</text>
</comment>